<accession>A0ABD0JRK3</accession>
<reference evidence="1 2" key="1">
    <citation type="journal article" date="2023" name="Sci. Data">
        <title>Genome assembly of the Korean intertidal mud-creeper Batillaria attramentaria.</title>
        <authorList>
            <person name="Patra A.K."/>
            <person name="Ho P.T."/>
            <person name="Jun S."/>
            <person name="Lee S.J."/>
            <person name="Kim Y."/>
            <person name="Won Y.J."/>
        </authorList>
    </citation>
    <scope>NUCLEOTIDE SEQUENCE [LARGE SCALE GENOMIC DNA]</scope>
    <source>
        <strain evidence="1">Wonlab-2016</strain>
    </source>
</reference>
<gene>
    <name evidence="1" type="ORF">BaRGS_00031221</name>
</gene>
<evidence type="ECO:0000313" key="2">
    <source>
        <dbReference type="Proteomes" id="UP001519460"/>
    </source>
</evidence>
<organism evidence="1 2">
    <name type="scientific">Batillaria attramentaria</name>
    <dbReference type="NCBI Taxonomy" id="370345"/>
    <lineage>
        <taxon>Eukaryota</taxon>
        <taxon>Metazoa</taxon>
        <taxon>Spiralia</taxon>
        <taxon>Lophotrochozoa</taxon>
        <taxon>Mollusca</taxon>
        <taxon>Gastropoda</taxon>
        <taxon>Caenogastropoda</taxon>
        <taxon>Sorbeoconcha</taxon>
        <taxon>Cerithioidea</taxon>
        <taxon>Batillariidae</taxon>
        <taxon>Batillaria</taxon>
    </lineage>
</organism>
<dbReference type="AlphaFoldDB" id="A0ABD0JRK3"/>
<sequence>MSQYRRFVSTTYIRIKHDDNHETDRRILISCWSPEGGGCLWGWGGGGAGRHPTTDQVRRFYAEKDKNWGDHYCYDDIKCPIISPYFPDENISCLQLSMWATFRETGALFTTTLHLECTGGGKGKMDDLLCHLSSWISCGFFQI</sequence>
<proteinExistence type="predicted"/>
<evidence type="ECO:0000313" key="1">
    <source>
        <dbReference type="EMBL" id="KAK7477536.1"/>
    </source>
</evidence>
<keyword evidence="2" id="KW-1185">Reference proteome</keyword>
<comment type="caution">
    <text evidence="1">The sequence shown here is derived from an EMBL/GenBank/DDBJ whole genome shotgun (WGS) entry which is preliminary data.</text>
</comment>
<protein>
    <submittedName>
        <fullName evidence="1">Uncharacterized protein</fullName>
    </submittedName>
</protein>
<dbReference type="EMBL" id="JACVVK020000347">
    <property type="protein sequence ID" value="KAK7477536.1"/>
    <property type="molecule type" value="Genomic_DNA"/>
</dbReference>
<dbReference type="Proteomes" id="UP001519460">
    <property type="component" value="Unassembled WGS sequence"/>
</dbReference>
<name>A0ABD0JRK3_9CAEN</name>